<dbReference type="PRINTS" id="PR00344">
    <property type="entry name" value="BCTRLSENSOR"/>
</dbReference>
<keyword evidence="8" id="KW-1133">Transmembrane helix</keyword>
<evidence type="ECO:0000256" key="4">
    <source>
        <dbReference type="ARBA" id="ARBA00022679"/>
    </source>
</evidence>
<dbReference type="Pfam" id="PF02518">
    <property type="entry name" value="HATPase_c"/>
    <property type="match status" value="1"/>
</dbReference>
<feature type="coiled-coil region" evidence="7">
    <location>
        <begin position="393"/>
        <end position="420"/>
    </location>
</feature>
<dbReference type="PANTHER" id="PTHR43711:SF1">
    <property type="entry name" value="HISTIDINE KINASE 1"/>
    <property type="match status" value="1"/>
</dbReference>
<dbReference type="SMART" id="SM00387">
    <property type="entry name" value="HATPase_c"/>
    <property type="match status" value="1"/>
</dbReference>
<name>A0A1H7NLF2_9SPHI</name>
<feature type="chain" id="PRO_5011771814" description="histidine kinase" evidence="9">
    <location>
        <begin position="23"/>
        <end position="648"/>
    </location>
</feature>
<dbReference type="InterPro" id="IPR004358">
    <property type="entry name" value="Sig_transdc_His_kin-like_C"/>
</dbReference>
<feature type="domain" description="Histidine kinase" evidence="10">
    <location>
        <begin position="427"/>
        <end position="644"/>
    </location>
</feature>
<comment type="catalytic activity">
    <reaction evidence="1">
        <text>ATP + protein L-histidine = ADP + protein N-phospho-L-histidine.</text>
        <dbReference type="EC" id="2.7.13.3"/>
    </reaction>
</comment>
<dbReference type="GO" id="GO:0000155">
    <property type="term" value="F:phosphorelay sensor kinase activity"/>
    <property type="evidence" value="ECO:0007669"/>
    <property type="project" value="InterPro"/>
</dbReference>
<keyword evidence="8" id="KW-0812">Transmembrane</keyword>
<dbReference type="STRING" id="332977.SAMN05421740_10431"/>
<dbReference type="PROSITE" id="PS50109">
    <property type="entry name" value="HIS_KIN"/>
    <property type="match status" value="1"/>
</dbReference>
<evidence type="ECO:0000256" key="8">
    <source>
        <dbReference type="SAM" id="Phobius"/>
    </source>
</evidence>
<feature type="transmembrane region" description="Helical" evidence="8">
    <location>
        <begin position="353"/>
        <end position="373"/>
    </location>
</feature>
<dbReference type="SMART" id="SM00388">
    <property type="entry name" value="HisKA"/>
    <property type="match status" value="1"/>
</dbReference>
<organism evidence="11 12">
    <name type="scientific">Parapedobacter koreensis</name>
    <dbReference type="NCBI Taxonomy" id="332977"/>
    <lineage>
        <taxon>Bacteria</taxon>
        <taxon>Pseudomonadati</taxon>
        <taxon>Bacteroidota</taxon>
        <taxon>Sphingobacteriia</taxon>
        <taxon>Sphingobacteriales</taxon>
        <taxon>Sphingobacteriaceae</taxon>
        <taxon>Parapedobacter</taxon>
    </lineage>
</organism>
<dbReference type="EC" id="2.7.13.3" evidence="2"/>
<keyword evidence="6" id="KW-0902">Two-component regulatory system</keyword>
<keyword evidence="12" id="KW-1185">Reference proteome</keyword>
<dbReference type="InterPro" id="IPR036097">
    <property type="entry name" value="HisK_dim/P_sf"/>
</dbReference>
<keyword evidence="5 11" id="KW-0418">Kinase</keyword>
<evidence type="ECO:0000256" key="3">
    <source>
        <dbReference type="ARBA" id="ARBA00022553"/>
    </source>
</evidence>
<dbReference type="Gene3D" id="1.10.287.130">
    <property type="match status" value="1"/>
</dbReference>
<dbReference type="InterPro" id="IPR019734">
    <property type="entry name" value="TPR_rpt"/>
</dbReference>
<keyword evidence="7" id="KW-0175">Coiled coil</keyword>
<dbReference type="Gene3D" id="3.30.565.10">
    <property type="entry name" value="Histidine kinase-like ATPase, C-terminal domain"/>
    <property type="match status" value="1"/>
</dbReference>
<dbReference type="InterPro" id="IPR050736">
    <property type="entry name" value="Sensor_HK_Regulatory"/>
</dbReference>
<keyword evidence="3" id="KW-0597">Phosphoprotein</keyword>
<keyword evidence="8" id="KW-0472">Membrane</keyword>
<dbReference type="InterPro" id="IPR011990">
    <property type="entry name" value="TPR-like_helical_dom_sf"/>
</dbReference>
<protein>
    <recommendedName>
        <fullName evidence="2">histidine kinase</fullName>
        <ecNumber evidence="2">2.7.13.3</ecNumber>
    </recommendedName>
</protein>
<dbReference type="EMBL" id="FNZR01000004">
    <property type="protein sequence ID" value="SEL24326.1"/>
    <property type="molecule type" value="Genomic_DNA"/>
</dbReference>
<dbReference type="Gene3D" id="1.25.40.10">
    <property type="entry name" value="Tetratricopeptide repeat domain"/>
    <property type="match status" value="3"/>
</dbReference>
<dbReference type="Pfam" id="PF13181">
    <property type="entry name" value="TPR_8"/>
    <property type="match status" value="1"/>
</dbReference>
<dbReference type="InterPro" id="IPR003594">
    <property type="entry name" value="HATPase_dom"/>
</dbReference>
<dbReference type="InterPro" id="IPR003661">
    <property type="entry name" value="HisK_dim/P_dom"/>
</dbReference>
<dbReference type="AlphaFoldDB" id="A0A1H7NLF2"/>
<evidence type="ECO:0000256" key="1">
    <source>
        <dbReference type="ARBA" id="ARBA00000085"/>
    </source>
</evidence>
<evidence type="ECO:0000256" key="7">
    <source>
        <dbReference type="SAM" id="Coils"/>
    </source>
</evidence>
<proteinExistence type="predicted"/>
<accession>A0A1H7NLF2</accession>
<evidence type="ECO:0000259" key="10">
    <source>
        <dbReference type="PROSITE" id="PS50109"/>
    </source>
</evidence>
<evidence type="ECO:0000313" key="12">
    <source>
        <dbReference type="Proteomes" id="UP000198916"/>
    </source>
</evidence>
<dbReference type="Proteomes" id="UP000198916">
    <property type="component" value="Unassembled WGS sequence"/>
</dbReference>
<sequence>MTTHLKFIAVGLLFFLANNLAANSPMDGNVGFFSLSDTSAINQLNRTAATLADRQQFDSAHRLIQQAIVLSQDANYALGRTQAESNLARIYYMKGDYVRSLKFGLSSLHLAEQLNDKAEIAHCKNLVGLVHLVRGAQQLALQEFLYAAELNKTVGNDRRLAANYFNAGLAYSELGQTERAKEEFVKSKDFCEARGILHIAAMSTNRLAEVYFKQEQLDSALFFYRSVLENRRYQSDWENSFAHTGIAACLYGKGQYGESLQHAEKGLELAEKLHTKWDARQALTIGYRSSEALGDYKRAFSYLLRQKAYSDSLLNEDKNLALDSLHLAYERTVNESLKKENEIALQELKISKLLAGIAGLFLLFFVSVSILIYRNARRTKTLNTELAVQSASLAHQKQQLKEQNQVIMEQNQRLNELNETKDYLLSIISHDVRAPFASIIGILDILSNLELPVSEIRRLQEELYGQSFTALAMVNNLLYWAQSQQKGFSTDLVEINLSQKVEEILGVLGRLAEDKQIAILHASRKNAFILADGDQVNIILQNILGNAIKFTRPGGTIRIGYQTDEQSVSIRIMDDGIGMSEETVQQLLSDEESQVSTAGTANESGVGLGMMLVKRFIDKNGATLHIESGKEQGSTFTVTFKRASNTYF</sequence>
<dbReference type="InterPro" id="IPR005467">
    <property type="entry name" value="His_kinase_dom"/>
</dbReference>
<dbReference type="CDD" id="cd00075">
    <property type="entry name" value="HATPase"/>
    <property type="match status" value="1"/>
</dbReference>
<dbReference type="InterPro" id="IPR036890">
    <property type="entry name" value="HATPase_C_sf"/>
</dbReference>
<reference evidence="12" key="1">
    <citation type="submission" date="2016-10" db="EMBL/GenBank/DDBJ databases">
        <authorList>
            <person name="Varghese N."/>
            <person name="Submissions S."/>
        </authorList>
    </citation>
    <scope>NUCLEOTIDE SEQUENCE [LARGE SCALE GENOMIC DNA]</scope>
    <source>
        <strain evidence="12">Jip14</strain>
    </source>
</reference>
<dbReference type="SMART" id="SM00028">
    <property type="entry name" value="TPR"/>
    <property type="match status" value="4"/>
</dbReference>
<dbReference type="CDD" id="cd00082">
    <property type="entry name" value="HisKA"/>
    <property type="match status" value="1"/>
</dbReference>
<keyword evidence="9" id="KW-0732">Signal</keyword>
<dbReference type="SUPFAM" id="SSF55874">
    <property type="entry name" value="ATPase domain of HSP90 chaperone/DNA topoisomerase II/histidine kinase"/>
    <property type="match status" value="1"/>
</dbReference>
<gene>
    <name evidence="11" type="ORF">SAMN05421740_10431</name>
</gene>
<dbReference type="PANTHER" id="PTHR43711">
    <property type="entry name" value="TWO-COMPONENT HISTIDINE KINASE"/>
    <property type="match status" value="1"/>
</dbReference>
<evidence type="ECO:0000256" key="9">
    <source>
        <dbReference type="SAM" id="SignalP"/>
    </source>
</evidence>
<dbReference type="SUPFAM" id="SSF48452">
    <property type="entry name" value="TPR-like"/>
    <property type="match status" value="2"/>
</dbReference>
<evidence type="ECO:0000256" key="2">
    <source>
        <dbReference type="ARBA" id="ARBA00012438"/>
    </source>
</evidence>
<evidence type="ECO:0000256" key="5">
    <source>
        <dbReference type="ARBA" id="ARBA00022777"/>
    </source>
</evidence>
<dbReference type="SUPFAM" id="SSF47384">
    <property type="entry name" value="Homodimeric domain of signal transducing histidine kinase"/>
    <property type="match status" value="1"/>
</dbReference>
<evidence type="ECO:0000256" key="6">
    <source>
        <dbReference type="ARBA" id="ARBA00023012"/>
    </source>
</evidence>
<feature type="signal peptide" evidence="9">
    <location>
        <begin position="1"/>
        <end position="22"/>
    </location>
</feature>
<keyword evidence="4" id="KW-0808">Transferase</keyword>
<evidence type="ECO:0000313" key="11">
    <source>
        <dbReference type="EMBL" id="SEL24326.1"/>
    </source>
</evidence>